<dbReference type="EMBL" id="NJBO01000010">
    <property type="protein sequence ID" value="TKJ42693.1"/>
    <property type="molecule type" value="Genomic_DNA"/>
</dbReference>
<comment type="caution">
    <text evidence="1">The sequence shown here is derived from an EMBL/GenBank/DDBJ whole genome shotgun (WGS) entry which is preliminary data.</text>
</comment>
<organism evidence="1 2">
    <name type="scientific">candidate division TA06 bacterium B3_TA06</name>
    <dbReference type="NCBI Taxonomy" id="2012487"/>
    <lineage>
        <taxon>Bacteria</taxon>
        <taxon>Bacteria division TA06</taxon>
    </lineage>
</organism>
<sequence>MNLLLLSFLLSSILTPHEETLVLEPGRSEYPLIYPLVVEGTFVIDSIGSAYKIKDGVLYLERPPAETLLVQASYLSLEDTAIAPVRIHEPNKESRFASSDSSSREIPVQTRGTLEVHGSKTFSISVNEGGIGDIDQGLSVNVSGELTGVDVEAYLTDEEGTFVPEGTTERIEGFDRIAISLSQDRWKLALGDLDLAHSLPGYGTIQRRLQGAAGEFSLERLGASGAFGIDGSKQGREVLDTEDGKQGPYYVGQRDSDQPVIPGSERIYLDGKLLERGSQKDYVIDYSTGELTFTNYQRIEATSRLEVDYTYAGTDYRSNNELAGLQIGPFEGLFYREADSRTHLFHSWSAEQQAILDTATVGEAIVPGVRFVGENKGSYTLQDSHYVWTGPAAGSYDVSFRRVDAAEGDYVLDPDSGFFRYIGPDSGDYRAEILTTLPSREEALFLSLDEDIGALNLSVSTIGSRRTPNLYNETNMLFGHAHRVKTGFETERLQVELDHRLQTPEVWIPADGDDAEAADRWNRDSLPRSFNAQSLGVTVIRESLTLGAQGGHLWTQTHEFRAGLASEGSFFDLSADWLKERQRADANLYPRIGIFTPLAGLGFENYTLDTANTRNIEPLLGLMVSPINELTMKTTVSRRIDQRKEEDWEDTLYYDRLGVGGNWEGDKLSSSVNTGIERMSYLDAAEGKKWEAFYADIYTNYTPSSRIRLYADLSQQTTRSRTQIVEYIPVEPGTGDYARDPETGEYIPEEQGDYRRVVRTEEGAAPEIERDANLGTDLNFNLIRLWSAVTYQELPISNSLIASGRITLLPRETILNVILEPSYRNQRFPSWGGTDETLAGWGGRIELRSRVHPDYLVRLEGSYDTEERHRGQQPLRSREEVSASLAPIIDLWLRIEPQIGFGTLTAEEPFYYPELGEIIIRRAWVGTNLEKRFEDLKLTAGVLLTQRQPNIAELPYLISRDDPPGLHPAWTAGAERSIGKGLSMRLEYEGNLYPDERGLTNSFELSAGMYF</sequence>
<name>A0A532V666_UNCT6</name>
<reference evidence="1 2" key="1">
    <citation type="submission" date="2017-06" db="EMBL/GenBank/DDBJ databases">
        <title>Novel microbial phyla capable of carbon fixation and sulfur reduction in deep-sea sediments.</title>
        <authorList>
            <person name="Huang J."/>
            <person name="Baker B."/>
            <person name="Wang Y."/>
        </authorList>
    </citation>
    <scope>NUCLEOTIDE SEQUENCE [LARGE SCALE GENOMIC DNA]</scope>
    <source>
        <strain evidence="1">B3_TA06</strain>
    </source>
</reference>
<evidence type="ECO:0000313" key="1">
    <source>
        <dbReference type="EMBL" id="TKJ42693.1"/>
    </source>
</evidence>
<dbReference type="Proteomes" id="UP000317778">
    <property type="component" value="Unassembled WGS sequence"/>
</dbReference>
<gene>
    <name evidence="1" type="ORF">CEE36_07270</name>
</gene>
<evidence type="ECO:0000313" key="2">
    <source>
        <dbReference type="Proteomes" id="UP000317778"/>
    </source>
</evidence>
<accession>A0A532V666</accession>
<dbReference type="AlphaFoldDB" id="A0A532V666"/>
<protein>
    <submittedName>
        <fullName evidence="1">Uncharacterized protein</fullName>
    </submittedName>
</protein>
<proteinExistence type="predicted"/>